<dbReference type="EMBL" id="CAUYUJ010014578">
    <property type="protein sequence ID" value="CAK0843432.1"/>
    <property type="molecule type" value="Genomic_DNA"/>
</dbReference>
<sequence>MMDRRRRRRRRWDWPREAGDEGGWVAGWRGQERAAPHRTYGGSSGSPSGPPAPQRRATAGDLAPGSGRTRVQANAGWSPLLHRIAEAAAPSSRDPESLLPFTNSTRTVP</sequence>
<feature type="region of interest" description="Disordered" evidence="1">
    <location>
        <begin position="1"/>
        <end position="74"/>
    </location>
</feature>
<feature type="compositionally biased region" description="Polar residues" evidence="1">
    <location>
        <begin position="100"/>
        <end position="109"/>
    </location>
</feature>
<feature type="compositionally biased region" description="Basic residues" evidence="1">
    <location>
        <begin position="1"/>
        <end position="11"/>
    </location>
</feature>
<comment type="caution">
    <text evidence="2">The sequence shown here is derived from an EMBL/GenBank/DDBJ whole genome shotgun (WGS) entry which is preliminary data.</text>
</comment>
<evidence type="ECO:0000313" key="2">
    <source>
        <dbReference type="EMBL" id="CAK0843432.1"/>
    </source>
</evidence>
<dbReference type="Proteomes" id="UP001189429">
    <property type="component" value="Unassembled WGS sequence"/>
</dbReference>
<feature type="non-terminal residue" evidence="2">
    <location>
        <position position="109"/>
    </location>
</feature>
<proteinExistence type="predicted"/>
<accession>A0ABN9TD58</accession>
<gene>
    <name evidence="2" type="ORF">PCOR1329_LOCUS37776</name>
</gene>
<keyword evidence="3" id="KW-1185">Reference proteome</keyword>
<evidence type="ECO:0000313" key="3">
    <source>
        <dbReference type="Proteomes" id="UP001189429"/>
    </source>
</evidence>
<organism evidence="2 3">
    <name type="scientific">Prorocentrum cordatum</name>
    <dbReference type="NCBI Taxonomy" id="2364126"/>
    <lineage>
        <taxon>Eukaryota</taxon>
        <taxon>Sar</taxon>
        <taxon>Alveolata</taxon>
        <taxon>Dinophyceae</taxon>
        <taxon>Prorocentrales</taxon>
        <taxon>Prorocentraceae</taxon>
        <taxon>Prorocentrum</taxon>
    </lineage>
</organism>
<feature type="region of interest" description="Disordered" evidence="1">
    <location>
        <begin position="86"/>
        <end position="109"/>
    </location>
</feature>
<name>A0ABN9TD58_9DINO</name>
<protein>
    <submittedName>
        <fullName evidence="2">Uncharacterized protein</fullName>
    </submittedName>
</protein>
<evidence type="ECO:0000256" key="1">
    <source>
        <dbReference type="SAM" id="MobiDB-lite"/>
    </source>
</evidence>
<reference evidence="2" key="1">
    <citation type="submission" date="2023-10" db="EMBL/GenBank/DDBJ databases">
        <authorList>
            <person name="Chen Y."/>
            <person name="Shah S."/>
            <person name="Dougan E. K."/>
            <person name="Thang M."/>
            <person name="Chan C."/>
        </authorList>
    </citation>
    <scope>NUCLEOTIDE SEQUENCE [LARGE SCALE GENOMIC DNA]</scope>
</reference>